<reference evidence="1" key="1">
    <citation type="submission" date="2021-03" db="EMBL/GenBank/DDBJ databases">
        <title>Draft genome sequence of rust myrtle Austropuccinia psidii MF-1, a brazilian biotype.</title>
        <authorList>
            <person name="Quecine M.C."/>
            <person name="Pachon D.M.R."/>
            <person name="Bonatelli M.L."/>
            <person name="Correr F.H."/>
            <person name="Franceschini L.M."/>
            <person name="Leite T.F."/>
            <person name="Margarido G.R.A."/>
            <person name="Almeida C.A."/>
            <person name="Ferrarezi J.A."/>
            <person name="Labate C.A."/>
        </authorList>
    </citation>
    <scope>NUCLEOTIDE SEQUENCE</scope>
    <source>
        <strain evidence="1">MF-1</strain>
    </source>
</reference>
<keyword evidence="2" id="KW-1185">Reference proteome</keyword>
<evidence type="ECO:0000313" key="2">
    <source>
        <dbReference type="Proteomes" id="UP000765509"/>
    </source>
</evidence>
<dbReference type="AlphaFoldDB" id="A0A9Q3EJB1"/>
<evidence type="ECO:0000313" key="1">
    <source>
        <dbReference type="EMBL" id="MBW0519988.1"/>
    </source>
</evidence>
<gene>
    <name evidence="1" type="ORF">O181_059703</name>
</gene>
<proteinExistence type="predicted"/>
<comment type="caution">
    <text evidence="1">The sequence shown here is derived from an EMBL/GenBank/DDBJ whole genome shotgun (WGS) entry which is preliminary data.</text>
</comment>
<organism evidence="1 2">
    <name type="scientific">Austropuccinia psidii MF-1</name>
    <dbReference type="NCBI Taxonomy" id="1389203"/>
    <lineage>
        <taxon>Eukaryota</taxon>
        <taxon>Fungi</taxon>
        <taxon>Dikarya</taxon>
        <taxon>Basidiomycota</taxon>
        <taxon>Pucciniomycotina</taxon>
        <taxon>Pucciniomycetes</taxon>
        <taxon>Pucciniales</taxon>
        <taxon>Sphaerophragmiaceae</taxon>
        <taxon>Austropuccinia</taxon>
    </lineage>
</organism>
<sequence length="184" mass="20548">MRQMRRDFMMTFEGVSEDEEVHRPRISKQARVSCRCLGGPQWAEAILRIPETAPSEAAACQIRDQVAASNMEASRSYMLYSTAIQCLPMQSENTDRASFWLRSNLLALMGGTNISNFNTTKTRRISQVKNRHGDYSQALQTTPRIPHLRVTPGPKTCQITRGNTSTGLGHGAHYFSSNLSSNPV</sequence>
<name>A0A9Q3EJB1_9BASI</name>
<dbReference type="EMBL" id="AVOT02027774">
    <property type="protein sequence ID" value="MBW0519988.1"/>
    <property type="molecule type" value="Genomic_DNA"/>
</dbReference>
<protein>
    <submittedName>
        <fullName evidence="1">Uncharacterized protein</fullName>
    </submittedName>
</protein>
<accession>A0A9Q3EJB1</accession>
<dbReference type="Proteomes" id="UP000765509">
    <property type="component" value="Unassembled WGS sequence"/>
</dbReference>